<evidence type="ECO:0000313" key="2">
    <source>
        <dbReference type="Proteomes" id="UP001152622"/>
    </source>
</evidence>
<keyword evidence="2" id="KW-1185">Reference proteome</keyword>
<reference evidence="1" key="1">
    <citation type="journal article" date="2023" name="Science">
        <title>Genome structures resolve the early diversification of teleost fishes.</title>
        <authorList>
            <person name="Parey E."/>
            <person name="Louis A."/>
            <person name="Montfort J."/>
            <person name="Bouchez O."/>
            <person name="Roques C."/>
            <person name="Iampietro C."/>
            <person name="Lluch J."/>
            <person name="Castinel A."/>
            <person name="Donnadieu C."/>
            <person name="Desvignes T."/>
            <person name="Floi Bucao C."/>
            <person name="Jouanno E."/>
            <person name="Wen M."/>
            <person name="Mejri S."/>
            <person name="Dirks R."/>
            <person name="Jansen H."/>
            <person name="Henkel C."/>
            <person name="Chen W.J."/>
            <person name="Zahm M."/>
            <person name="Cabau C."/>
            <person name="Klopp C."/>
            <person name="Thompson A.W."/>
            <person name="Robinson-Rechavi M."/>
            <person name="Braasch I."/>
            <person name="Lecointre G."/>
            <person name="Bobe J."/>
            <person name="Postlethwait J.H."/>
            <person name="Berthelot C."/>
            <person name="Roest Crollius H."/>
            <person name="Guiguen Y."/>
        </authorList>
    </citation>
    <scope>NUCLEOTIDE SEQUENCE</scope>
    <source>
        <strain evidence="1">WJC10195</strain>
    </source>
</reference>
<name>A0A9Q1ETP0_SYNKA</name>
<dbReference type="Proteomes" id="UP001152622">
    <property type="component" value="Chromosome 12"/>
</dbReference>
<dbReference type="AlphaFoldDB" id="A0A9Q1ETP0"/>
<evidence type="ECO:0000313" key="1">
    <source>
        <dbReference type="EMBL" id="KAJ8344828.1"/>
    </source>
</evidence>
<accession>A0A9Q1ETP0</accession>
<dbReference type="EMBL" id="JAINUF010000012">
    <property type="protein sequence ID" value="KAJ8344828.1"/>
    <property type="molecule type" value="Genomic_DNA"/>
</dbReference>
<sequence>MFPPKSSSHGRNVSSCRCHGARFRALQNRGKPFAFLGTSARRCPRAPRFHAKRSRLPIAASRFSVSYKCTWNESHYANVTCRSSTGHVT</sequence>
<comment type="caution">
    <text evidence="1">The sequence shown here is derived from an EMBL/GenBank/DDBJ whole genome shotgun (WGS) entry which is preliminary data.</text>
</comment>
<protein>
    <submittedName>
        <fullName evidence="1">Uncharacterized protein</fullName>
    </submittedName>
</protein>
<organism evidence="1 2">
    <name type="scientific">Synaphobranchus kaupii</name>
    <name type="common">Kaup's arrowtooth eel</name>
    <dbReference type="NCBI Taxonomy" id="118154"/>
    <lineage>
        <taxon>Eukaryota</taxon>
        <taxon>Metazoa</taxon>
        <taxon>Chordata</taxon>
        <taxon>Craniata</taxon>
        <taxon>Vertebrata</taxon>
        <taxon>Euteleostomi</taxon>
        <taxon>Actinopterygii</taxon>
        <taxon>Neopterygii</taxon>
        <taxon>Teleostei</taxon>
        <taxon>Anguilliformes</taxon>
        <taxon>Synaphobranchidae</taxon>
        <taxon>Synaphobranchus</taxon>
    </lineage>
</organism>
<proteinExistence type="predicted"/>
<gene>
    <name evidence="1" type="ORF">SKAU_G00290210</name>
</gene>